<comment type="cofactor">
    <cofactor evidence="5">
        <name>Ca(2+)</name>
        <dbReference type="ChEBI" id="CHEBI:29108"/>
    </cofactor>
</comment>
<dbReference type="EC" id="3.1.1.4" evidence="5"/>
<evidence type="ECO:0000313" key="9">
    <source>
        <dbReference type="RefSeq" id="XP_015265369.1"/>
    </source>
</evidence>
<accession>A0ABM1JV82</accession>
<evidence type="ECO:0000256" key="4">
    <source>
        <dbReference type="RuleBase" id="RU003654"/>
    </source>
</evidence>
<dbReference type="InterPro" id="IPR033112">
    <property type="entry name" value="PLA2_Asp_AS"/>
</dbReference>
<dbReference type="GeneID" id="107109286"/>
<evidence type="ECO:0000256" key="6">
    <source>
        <dbReference type="SAM" id="MobiDB-lite"/>
    </source>
</evidence>
<organism evidence="8 9">
    <name type="scientific">Gekko japonicus</name>
    <name type="common">Schlegel's Japanese gecko</name>
    <dbReference type="NCBI Taxonomy" id="146911"/>
    <lineage>
        <taxon>Eukaryota</taxon>
        <taxon>Metazoa</taxon>
        <taxon>Chordata</taxon>
        <taxon>Craniata</taxon>
        <taxon>Vertebrata</taxon>
        <taxon>Euteleostomi</taxon>
        <taxon>Lepidosauria</taxon>
        <taxon>Squamata</taxon>
        <taxon>Bifurcata</taxon>
        <taxon>Gekkota</taxon>
        <taxon>Gekkonidae</taxon>
        <taxon>Gekkoninae</taxon>
        <taxon>Gekko</taxon>
    </lineage>
</organism>
<name>A0ABM1JV82_GEKJA</name>
<reference evidence="9" key="1">
    <citation type="submission" date="2025-08" db="UniProtKB">
        <authorList>
            <consortium name="RefSeq"/>
        </authorList>
    </citation>
    <scope>IDENTIFICATION</scope>
</reference>
<evidence type="ECO:0000313" key="8">
    <source>
        <dbReference type="Proteomes" id="UP000694871"/>
    </source>
</evidence>
<proteinExistence type="inferred from homology"/>
<gene>
    <name evidence="9" type="primary">LOC107109286</name>
</gene>
<dbReference type="SUPFAM" id="SSF48619">
    <property type="entry name" value="Phospholipase A2, PLA2"/>
    <property type="match status" value="1"/>
</dbReference>
<dbReference type="InterPro" id="IPR016090">
    <property type="entry name" value="PLA2-like_dom"/>
</dbReference>
<keyword evidence="5" id="KW-0106">Calcium</keyword>
<dbReference type="PRINTS" id="PR00389">
    <property type="entry name" value="PHPHLIPASEA2"/>
</dbReference>
<dbReference type="SMART" id="SM00085">
    <property type="entry name" value="PA2c"/>
    <property type="match status" value="1"/>
</dbReference>
<dbReference type="PANTHER" id="PTHR11716">
    <property type="entry name" value="PHOSPHOLIPASE A2 FAMILY MEMBER"/>
    <property type="match status" value="1"/>
</dbReference>
<comment type="similarity">
    <text evidence="4">Belongs to the phospholipase A2 family.</text>
</comment>
<keyword evidence="5" id="KW-0378">Hydrolase</keyword>
<dbReference type="RefSeq" id="XP_015265369.1">
    <property type="nucleotide sequence ID" value="XM_015409883.1"/>
</dbReference>
<dbReference type="InterPro" id="IPR001211">
    <property type="entry name" value="PLA2"/>
</dbReference>
<protein>
    <recommendedName>
        <fullName evidence="5">Phospholipase A2</fullName>
        <ecNumber evidence="5">3.1.1.4</ecNumber>
    </recommendedName>
</protein>
<dbReference type="Gene3D" id="1.20.90.10">
    <property type="entry name" value="Phospholipase A2 domain"/>
    <property type="match status" value="1"/>
</dbReference>
<dbReference type="InterPro" id="IPR036444">
    <property type="entry name" value="PLipase_A2_dom_sf"/>
</dbReference>
<dbReference type="Pfam" id="PF00068">
    <property type="entry name" value="Phospholip_A2_1"/>
    <property type="match status" value="1"/>
</dbReference>
<feature type="domain" description="Phospholipase A2-like central" evidence="7">
    <location>
        <begin position="70"/>
        <end position="185"/>
    </location>
</feature>
<feature type="region of interest" description="Disordered" evidence="6">
    <location>
        <begin position="1"/>
        <end position="66"/>
    </location>
</feature>
<comment type="subcellular location">
    <subcellularLocation>
        <location evidence="1 5">Secreted</location>
    </subcellularLocation>
</comment>
<evidence type="ECO:0000256" key="3">
    <source>
        <dbReference type="ARBA" id="ARBA00023157"/>
    </source>
</evidence>
<dbReference type="Proteomes" id="UP000694871">
    <property type="component" value="Unplaced"/>
</dbReference>
<evidence type="ECO:0000259" key="7">
    <source>
        <dbReference type="SMART" id="SM00085"/>
    </source>
</evidence>
<evidence type="ECO:0000256" key="5">
    <source>
        <dbReference type="RuleBase" id="RU361236"/>
    </source>
</evidence>
<sequence>MSERALKSVGRARHGFPGPSKEAHFAPVSRDGLAGPRRTLPGLTRCFSSLSPPPTPPAAAEGPPSRRRRGLLQLAGAIQCTTGRTPFAYLRYGCFCGLGGAGWPSDEADWCCFNHDCCYGEAENAGCAPKMESYLWECEDNAAKCEDIEDKCQKMACKCDREAAKCLAKAPYNATHILWPVDRCGTSTPPCKGD</sequence>
<dbReference type="PROSITE" id="PS00119">
    <property type="entry name" value="PA2_ASP"/>
    <property type="match status" value="1"/>
</dbReference>
<dbReference type="InterPro" id="IPR033113">
    <property type="entry name" value="PLA2_histidine"/>
</dbReference>
<evidence type="ECO:0000256" key="2">
    <source>
        <dbReference type="ARBA" id="ARBA00022525"/>
    </source>
</evidence>
<keyword evidence="3" id="KW-1015">Disulfide bond</keyword>
<dbReference type="PROSITE" id="PS00118">
    <property type="entry name" value="PA2_HIS"/>
    <property type="match status" value="1"/>
</dbReference>
<dbReference type="PANTHER" id="PTHR11716:SF4">
    <property type="entry name" value="GROUP 10 SECRETORY PHOSPHOLIPASE A2"/>
    <property type="match status" value="1"/>
</dbReference>
<keyword evidence="5" id="KW-0443">Lipid metabolism</keyword>
<evidence type="ECO:0000256" key="1">
    <source>
        <dbReference type="ARBA" id="ARBA00004613"/>
    </source>
</evidence>
<comment type="catalytic activity">
    <reaction evidence="5">
        <text>a 1,2-diacyl-sn-glycero-3-phosphocholine + H2O = a 1-acyl-sn-glycero-3-phosphocholine + a fatty acid + H(+)</text>
        <dbReference type="Rhea" id="RHEA:15801"/>
        <dbReference type="ChEBI" id="CHEBI:15377"/>
        <dbReference type="ChEBI" id="CHEBI:15378"/>
        <dbReference type="ChEBI" id="CHEBI:28868"/>
        <dbReference type="ChEBI" id="CHEBI:57643"/>
        <dbReference type="ChEBI" id="CHEBI:58168"/>
        <dbReference type="EC" id="3.1.1.4"/>
    </reaction>
</comment>
<keyword evidence="8" id="KW-1185">Reference proteome</keyword>
<keyword evidence="2 5" id="KW-0964">Secreted</keyword>
<dbReference type="CDD" id="cd00125">
    <property type="entry name" value="PLA2c"/>
    <property type="match status" value="1"/>
</dbReference>